<evidence type="ECO:0000256" key="3">
    <source>
        <dbReference type="ARBA" id="ARBA00022448"/>
    </source>
</evidence>
<dbReference type="GO" id="GO:0005886">
    <property type="term" value="C:plasma membrane"/>
    <property type="evidence" value="ECO:0007669"/>
    <property type="project" value="TreeGrafter"/>
</dbReference>
<dbReference type="PANTHER" id="PTHR48086:SF7">
    <property type="entry name" value="SODIUM-SOLUTE SYMPORTER-RELATED"/>
    <property type="match status" value="1"/>
</dbReference>
<feature type="transmembrane region" description="Helical" evidence="8">
    <location>
        <begin position="52"/>
        <end position="73"/>
    </location>
</feature>
<evidence type="ECO:0000313" key="9">
    <source>
        <dbReference type="EMBL" id="SMP42761.1"/>
    </source>
</evidence>
<keyword evidence="4 8" id="KW-0812">Transmembrane</keyword>
<evidence type="ECO:0000313" key="10">
    <source>
        <dbReference type="Proteomes" id="UP001158066"/>
    </source>
</evidence>
<feature type="transmembrane region" description="Helical" evidence="8">
    <location>
        <begin position="331"/>
        <end position="352"/>
    </location>
</feature>
<dbReference type="AlphaFoldDB" id="A0AA45WTJ7"/>
<feature type="transmembrane region" description="Helical" evidence="8">
    <location>
        <begin position="383"/>
        <end position="402"/>
    </location>
</feature>
<keyword evidence="5 8" id="KW-1133">Transmembrane helix</keyword>
<comment type="caution">
    <text evidence="9">The sequence shown here is derived from an EMBL/GenBank/DDBJ whole genome shotgun (WGS) entry which is preliminary data.</text>
</comment>
<feature type="transmembrane region" description="Helical" evidence="8">
    <location>
        <begin position="189"/>
        <end position="207"/>
    </location>
</feature>
<evidence type="ECO:0000256" key="6">
    <source>
        <dbReference type="ARBA" id="ARBA00023136"/>
    </source>
</evidence>
<sequence>MEQSVITVFESSKWILGILGIYVIAILFLGFRYSGRIEESDDLALAGRNLTLPFMVPSIVATWICAGAIMGAAAESYKWGFQGVIWDPFAPALMMVLVAVFFARRLRQSRFSTVVDFMRTRYSERMGDHYLLIQVLSATSWLGGQLVALGIIVNLTTGVGMLPATMIATVVVVLVTYFGGLWALSRVDAIGFTLIIAGLFVMFPVVISEVGGWSEFIANAANWGELPPFAMIPVAPDDGGFIWYTGILGIVYYLSAWASLGIGDLNSQVLLQRVLAAKDEKTAVRGFMISGVLYLVLGLIPVLIGIAMFTYGLELPLEQTEYVLPWVAENFLPSWAGVLFIVALTAAIISTVGDNCLIVSTMIGNNIYPKYVPEATQKQKLRVMRIAIPVVAVVAMGIALMFSTVYKLIVFTGSISLVTIIVPYICGFFWKKGNARGALASFYTGAITTAISFFLFFPFTKEANMDVMVEGQVYMDWAIWDALYMALIPGAIAGLVAMIVVSLKTQHSDPPKPFVNAKGEPMDNRVFFWQKS</sequence>
<feature type="transmembrane region" description="Helical" evidence="8">
    <location>
        <begin position="130"/>
        <end position="153"/>
    </location>
</feature>
<dbReference type="PROSITE" id="PS50283">
    <property type="entry name" value="NA_SOLUT_SYMP_3"/>
    <property type="match status" value="1"/>
</dbReference>
<feature type="transmembrane region" description="Helical" evidence="8">
    <location>
        <begin position="14"/>
        <end position="31"/>
    </location>
</feature>
<dbReference type="InterPro" id="IPR050277">
    <property type="entry name" value="Sodium:Solute_Symporter"/>
</dbReference>
<proteinExistence type="inferred from homology"/>
<feature type="transmembrane region" description="Helical" evidence="8">
    <location>
        <begin position="408"/>
        <end position="430"/>
    </location>
</feature>
<keyword evidence="3" id="KW-0813">Transport</keyword>
<feature type="transmembrane region" description="Helical" evidence="8">
    <location>
        <begin position="241"/>
        <end position="265"/>
    </location>
</feature>
<dbReference type="RefSeq" id="WP_283407928.1">
    <property type="nucleotide sequence ID" value="NZ_FXUF01000002.1"/>
</dbReference>
<evidence type="ECO:0000256" key="5">
    <source>
        <dbReference type="ARBA" id="ARBA00022989"/>
    </source>
</evidence>
<comment type="similarity">
    <text evidence="2 7">Belongs to the sodium:solute symporter (SSF) (TC 2.A.21) family.</text>
</comment>
<feature type="transmembrane region" description="Helical" evidence="8">
    <location>
        <begin position="159"/>
        <end position="182"/>
    </location>
</feature>
<evidence type="ECO:0000256" key="8">
    <source>
        <dbReference type="SAM" id="Phobius"/>
    </source>
</evidence>
<protein>
    <submittedName>
        <fullName evidence="9">Transporter, SSS family</fullName>
    </submittedName>
</protein>
<dbReference type="InterPro" id="IPR001734">
    <property type="entry name" value="Na/solute_symporter"/>
</dbReference>
<feature type="transmembrane region" description="Helical" evidence="8">
    <location>
        <begin position="286"/>
        <end position="311"/>
    </location>
</feature>
<name>A0AA45WTJ7_9CLOT</name>
<accession>A0AA45WTJ7</accession>
<feature type="transmembrane region" description="Helical" evidence="8">
    <location>
        <begin position="477"/>
        <end position="503"/>
    </location>
</feature>
<feature type="transmembrane region" description="Helical" evidence="8">
    <location>
        <begin position="437"/>
        <end position="457"/>
    </location>
</feature>
<dbReference type="EMBL" id="FXUF01000002">
    <property type="protein sequence ID" value="SMP42761.1"/>
    <property type="molecule type" value="Genomic_DNA"/>
</dbReference>
<feature type="transmembrane region" description="Helical" evidence="8">
    <location>
        <begin position="85"/>
        <end position="103"/>
    </location>
</feature>
<dbReference type="Pfam" id="PF00474">
    <property type="entry name" value="SSF"/>
    <property type="match status" value="1"/>
</dbReference>
<dbReference type="Proteomes" id="UP001158066">
    <property type="component" value="Unassembled WGS sequence"/>
</dbReference>
<dbReference type="Gene3D" id="1.20.1730.10">
    <property type="entry name" value="Sodium/glucose cotransporter"/>
    <property type="match status" value="1"/>
</dbReference>
<gene>
    <name evidence="9" type="ORF">SAMN06296020_10210</name>
</gene>
<reference evidence="9" key="1">
    <citation type="submission" date="2017-05" db="EMBL/GenBank/DDBJ databases">
        <authorList>
            <person name="Varghese N."/>
            <person name="Submissions S."/>
        </authorList>
    </citation>
    <scope>NUCLEOTIDE SEQUENCE</scope>
    <source>
        <strain evidence="9">Su22</strain>
    </source>
</reference>
<evidence type="ECO:0000256" key="4">
    <source>
        <dbReference type="ARBA" id="ARBA00022692"/>
    </source>
</evidence>
<evidence type="ECO:0000256" key="7">
    <source>
        <dbReference type="RuleBase" id="RU362091"/>
    </source>
</evidence>
<evidence type="ECO:0000256" key="2">
    <source>
        <dbReference type="ARBA" id="ARBA00006434"/>
    </source>
</evidence>
<comment type="subcellular location">
    <subcellularLocation>
        <location evidence="1">Membrane</location>
        <topology evidence="1">Multi-pass membrane protein</topology>
    </subcellularLocation>
</comment>
<organism evidence="9 10">
    <name type="scientific">Anoxynatronum buryatiense</name>
    <dbReference type="NCBI Taxonomy" id="489973"/>
    <lineage>
        <taxon>Bacteria</taxon>
        <taxon>Bacillati</taxon>
        <taxon>Bacillota</taxon>
        <taxon>Clostridia</taxon>
        <taxon>Eubacteriales</taxon>
        <taxon>Clostridiaceae</taxon>
        <taxon>Anoxynatronum</taxon>
    </lineage>
</organism>
<keyword evidence="10" id="KW-1185">Reference proteome</keyword>
<dbReference type="InterPro" id="IPR038377">
    <property type="entry name" value="Na/Glc_symporter_sf"/>
</dbReference>
<dbReference type="GO" id="GO:0022857">
    <property type="term" value="F:transmembrane transporter activity"/>
    <property type="evidence" value="ECO:0007669"/>
    <property type="project" value="InterPro"/>
</dbReference>
<dbReference type="PANTHER" id="PTHR48086">
    <property type="entry name" value="SODIUM/PROLINE SYMPORTER-RELATED"/>
    <property type="match status" value="1"/>
</dbReference>
<evidence type="ECO:0000256" key="1">
    <source>
        <dbReference type="ARBA" id="ARBA00004141"/>
    </source>
</evidence>
<keyword evidence="6 8" id="KW-0472">Membrane</keyword>